<dbReference type="OrthoDB" id="31845at10239"/>
<sequence>MSVIQENRYMGERTYLVDFRKVFEEVGPAKDLLYFYPHELEGFIESCVMATQRDVDITSRDIQIFRDLTDAMADWVRREEESSYFSNVTYNRNYSVEDYEIREATKIGAIIDDMVRATMSVIREVHGDYAVDERSLEWSSAHALKMRLRF</sequence>
<evidence type="ECO:0000313" key="1">
    <source>
        <dbReference type="EMBL" id="BAS04800.2"/>
    </source>
</evidence>
<dbReference type="EMBL" id="AP014927">
    <property type="protein sequence ID" value="BAS04800.2"/>
    <property type="molecule type" value="Genomic_DNA"/>
</dbReference>
<evidence type="ECO:0000313" key="2">
    <source>
        <dbReference type="Proteomes" id="UP000202583"/>
    </source>
</evidence>
<protein>
    <submittedName>
        <fullName evidence="1">Uncharacterized protein</fullName>
    </submittedName>
</protein>
<reference evidence="1 2" key="1">
    <citation type="submission" date="2015-07" db="EMBL/GenBank/DDBJ databases">
        <title>Two Asian jumbo phage RSL2 and RSF1 infecting the phytopathogen Ralstonia solanacearum share common features related to the phi-KZ-like phages.</title>
        <authorList>
            <person name="Kawasaki T."/>
            <person name="Fujie M."/>
            <person name="Chatchawankanphanich O."/>
            <person name="Ogata H."/>
            <person name="Yamada T."/>
        </authorList>
    </citation>
    <scope>NUCLEOTIDE SEQUENCE [LARGE SCALE GENOMIC DNA]</scope>
    <source>
        <strain evidence="1 2">RSF1</strain>
    </source>
</reference>
<dbReference type="KEGG" id="vg:26634469"/>
<dbReference type="GeneID" id="26634469"/>
<organism evidence="1 2">
    <name type="scientific">Ralstonia phage RSF1</name>
    <dbReference type="NCBI Taxonomy" id="1689679"/>
    <lineage>
        <taxon>Viruses</taxon>
        <taxon>Duplodnaviria</taxon>
        <taxon>Heunggongvirae</taxon>
        <taxon>Uroviricota</taxon>
        <taxon>Caudoviricetes</taxon>
        <taxon>Chimalliviridae</taxon>
        <taxon>Chiangmaivirus</taxon>
        <taxon>Chiangmaivirus RSF1</taxon>
    </lineage>
</organism>
<proteinExistence type="predicted"/>
<dbReference type="RefSeq" id="YP_009207812.2">
    <property type="nucleotide sequence ID" value="NC_028899.1"/>
</dbReference>
<keyword evidence="2" id="KW-1185">Reference proteome</keyword>
<dbReference type="Proteomes" id="UP000202583">
    <property type="component" value="Segment"/>
</dbReference>
<name>A0A0K2QQE0_9CAUD</name>
<accession>A0A0K2QQE0</accession>